<dbReference type="GO" id="GO:0005886">
    <property type="term" value="C:plasma membrane"/>
    <property type="evidence" value="ECO:0007669"/>
    <property type="project" value="TreeGrafter"/>
</dbReference>
<keyword evidence="5" id="KW-0325">Glycoprotein</keyword>
<feature type="transmembrane region" description="Helical" evidence="7">
    <location>
        <begin position="82"/>
        <end position="99"/>
    </location>
</feature>
<evidence type="ECO:0000256" key="2">
    <source>
        <dbReference type="ARBA" id="ARBA00022692"/>
    </source>
</evidence>
<feature type="transmembrane region" description="Helical" evidence="7">
    <location>
        <begin position="390"/>
        <end position="409"/>
    </location>
</feature>
<feature type="transmembrane region" description="Helical" evidence="7">
    <location>
        <begin position="198"/>
        <end position="220"/>
    </location>
</feature>
<feature type="transmembrane region" description="Helical" evidence="7">
    <location>
        <begin position="484"/>
        <end position="505"/>
    </location>
</feature>
<dbReference type="PANTHER" id="PTHR23502">
    <property type="entry name" value="MAJOR FACILITATOR SUPERFAMILY"/>
    <property type="match status" value="1"/>
</dbReference>
<organism evidence="9 10">
    <name type="scientific">Fusarium torreyae</name>
    <dbReference type="NCBI Taxonomy" id="1237075"/>
    <lineage>
        <taxon>Eukaryota</taxon>
        <taxon>Fungi</taxon>
        <taxon>Dikarya</taxon>
        <taxon>Ascomycota</taxon>
        <taxon>Pezizomycotina</taxon>
        <taxon>Sordariomycetes</taxon>
        <taxon>Hypocreomycetidae</taxon>
        <taxon>Hypocreales</taxon>
        <taxon>Nectriaceae</taxon>
        <taxon>Fusarium</taxon>
    </lineage>
</organism>
<dbReference type="FunFam" id="1.20.1250.20:FF:000224">
    <property type="entry name" value="MFS transporter, putative"/>
    <property type="match status" value="1"/>
</dbReference>
<feature type="region of interest" description="Disordered" evidence="6">
    <location>
        <begin position="1"/>
        <end position="33"/>
    </location>
</feature>
<keyword evidence="4 7" id="KW-0472">Membrane</keyword>
<dbReference type="OrthoDB" id="5215911at2759"/>
<dbReference type="InterPro" id="IPR036259">
    <property type="entry name" value="MFS_trans_sf"/>
</dbReference>
<evidence type="ECO:0000259" key="8">
    <source>
        <dbReference type="PROSITE" id="PS50850"/>
    </source>
</evidence>
<feature type="transmembrane region" description="Helical" evidence="7">
    <location>
        <begin position="457"/>
        <end position="478"/>
    </location>
</feature>
<feature type="transmembrane region" description="Helical" evidence="7">
    <location>
        <begin position="421"/>
        <end position="445"/>
    </location>
</feature>
<dbReference type="InterPro" id="IPR020846">
    <property type="entry name" value="MFS_dom"/>
</dbReference>
<proteinExistence type="predicted"/>
<gene>
    <name evidence="9" type="primary">HOL1_2</name>
    <name evidence="9" type="ORF">NW762_013793</name>
</gene>
<dbReference type="Pfam" id="PF07690">
    <property type="entry name" value="MFS_1"/>
    <property type="match status" value="1"/>
</dbReference>
<sequence>MDHEDEHLAGTTRIINSEGHEAELTPHPTTSPNDPLNWSPWRKYWHAFLVLFIVGLTAATSNDAGSASDPLLELGIGYEIENIGAGVLFAGIGYTTFLLSPLPSLYGRRSTYLICILSSIAGSIWFANTKRSTDAIWSQLFVGASESCAEAAAQLSLSELFYSHQRGSVMGFYILATSVGTFLGPLFAGLIADSDLGWSWIGWFAVIISGATLIVFLFGFEETAFDRVAILEGVRQTNHHPESDKTKDSWSRDSHEIPSVEAANSMSDEPKTYWQRIAIVTPSRFLKGIGFQQYFTILFRTLRVFSFPAVLYAGLQWGAQDAWLTFYLTVEEDNYYDDPWNYGDTAVALMNIPTLIGAVIGCFYGGWFADKFVEWRARRRGGISEAEDRLWLMYPAAIISPAGLMLFGIGSGNGWLFPKLWGAYVGLGFIGFGWGCAGDLALSYLADCYPDMILEGMVGVAVINNSIALIFTFCTGIWMETQTLAQVFVAIGVLSFGFFMTTAPMQYWGKSARRKTALMYINFIQERDSY</sequence>
<dbReference type="GO" id="GO:0022857">
    <property type="term" value="F:transmembrane transporter activity"/>
    <property type="evidence" value="ECO:0007669"/>
    <property type="project" value="InterPro"/>
</dbReference>
<dbReference type="EMBL" id="JAOQAZ010000044">
    <property type="protein sequence ID" value="KAJ4246048.1"/>
    <property type="molecule type" value="Genomic_DNA"/>
</dbReference>
<dbReference type="Proteomes" id="UP001152049">
    <property type="component" value="Unassembled WGS sequence"/>
</dbReference>
<name>A0A9W8RP63_9HYPO</name>
<dbReference type="PANTHER" id="PTHR23502:SF34">
    <property type="entry name" value="PROTEIN HOL1"/>
    <property type="match status" value="1"/>
</dbReference>
<feature type="transmembrane region" description="Helical" evidence="7">
    <location>
        <begin position="294"/>
        <end position="315"/>
    </location>
</feature>
<keyword evidence="10" id="KW-1185">Reference proteome</keyword>
<feature type="transmembrane region" description="Helical" evidence="7">
    <location>
        <begin position="346"/>
        <end position="369"/>
    </location>
</feature>
<evidence type="ECO:0000256" key="6">
    <source>
        <dbReference type="SAM" id="MobiDB-lite"/>
    </source>
</evidence>
<feature type="transmembrane region" description="Helical" evidence="7">
    <location>
        <begin position="44"/>
        <end position="61"/>
    </location>
</feature>
<dbReference type="AlphaFoldDB" id="A0A9W8RP63"/>
<dbReference type="InterPro" id="IPR011701">
    <property type="entry name" value="MFS"/>
</dbReference>
<dbReference type="SUPFAM" id="SSF103473">
    <property type="entry name" value="MFS general substrate transporter"/>
    <property type="match status" value="1"/>
</dbReference>
<reference evidence="9" key="1">
    <citation type="submission" date="2022-09" db="EMBL/GenBank/DDBJ databases">
        <title>Fusarium specimens isolated from Avocado Roots.</title>
        <authorList>
            <person name="Stajich J."/>
            <person name="Roper C."/>
            <person name="Heimlech-Rivalta G."/>
        </authorList>
    </citation>
    <scope>NUCLEOTIDE SEQUENCE</scope>
    <source>
        <strain evidence="9">CF00136</strain>
    </source>
</reference>
<dbReference type="PROSITE" id="PS50850">
    <property type="entry name" value="MFS"/>
    <property type="match status" value="1"/>
</dbReference>
<protein>
    <submittedName>
        <fullName evidence="9">Major Facilitator Super</fullName>
    </submittedName>
</protein>
<evidence type="ECO:0000256" key="3">
    <source>
        <dbReference type="ARBA" id="ARBA00022989"/>
    </source>
</evidence>
<evidence type="ECO:0000256" key="7">
    <source>
        <dbReference type="SAM" id="Phobius"/>
    </source>
</evidence>
<feature type="transmembrane region" description="Helical" evidence="7">
    <location>
        <begin position="172"/>
        <end position="192"/>
    </location>
</feature>
<keyword evidence="2 7" id="KW-0812">Transmembrane</keyword>
<dbReference type="GO" id="GO:0000324">
    <property type="term" value="C:fungal-type vacuole"/>
    <property type="evidence" value="ECO:0007669"/>
    <property type="project" value="TreeGrafter"/>
</dbReference>
<feature type="domain" description="Major facilitator superfamily (MFS) profile" evidence="8">
    <location>
        <begin position="43"/>
        <end position="507"/>
    </location>
</feature>
<comment type="caution">
    <text evidence="9">The sequence shown here is derived from an EMBL/GenBank/DDBJ whole genome shotgun (WGS) entry which is preliminary data.</text>
</comment>
<evidence type="ECO:0000313" key="9">
    <source>
        <dbReference type="EMBL" id="KAJ4246048.1"/>
    </source>
</evidence>
<evidence type="ECO:0000256" key="4">
    <source>
        <dbReference type="ARBA" id="ARBA00023136"/>
    </source>
</evidence>
<keyword evidence="3 7" id="KW-1133">Transmembrane helix</keyword>
<evidence type="ECO:0000256" key="5">
    <source>
        <dbReference type="ARBA" id="ARBA00023180"/>
    </source>
</evidence>
<evidence type="ECO:0000313" key="10">
    <source>
        <dbReference type="Proteomes" id="UP001152049"/>
    </source>
</evidence>
<feature type="transmembrane region" description="Helical" evidence="7">
    <location>
        <begin position="111"/>
        <end position="128"/>
    </location>
</feature>
<evidence type="ECO:0000256" key="1">
    <source>
        <dbReference type="ARBA" id="ARBA00004141"/>
    </source>
</evidence>
<dbReference type="Gene3D" id="1.20.1250.20">
    <property type="entry name" value="MFS general substrate transporter like domains"/>
    <property type="match status" value="1"/>
</dbReference>
<accession>A0A9W8RP63</accession>
<comment type="subcellular location">
    <subcellularLocation>
        <location evidence="1">Membrane</location>
        <topology evidence="1">Multi-pass membrane protein</topology>
    </subcellularLocation>
</comment>